<keyword evidence="3 6" id="KW-0812">Transmembrane</keyword>
<dbReference type="KEGG" id="cut:CUTER_01750"/>
<evidence type="ECO:0000313" key="9">
    <source>
        <dbReference type="Proteomes" id="UP000035548"/>
    </source>
</evidence>
<dbReference type="Pfam" id="PF03073">
    <property type="entry name" value="TspO_MBR"/>
    <property type="match status" value="1"/>
</dbReference>
<dbReference type="GO" id="GO:0016020">
    <property type="term" value="C:membrane"/>
    <property type="evidence" value="ECO:0007669"/>
    <property type="project" value="UniProtKB-SubCell"/>
</dbReference>
<evidence type="ECO:0000256" key="4">
    <source>
        <dbReference type="ARBA" id="ARBA00022989"/>
    </source>
</evidence>
<dbReference type="Pfam" id="PF05368">
    <property type="entry name" value="NmrA"/>
    <property type="match status" value="1"/>
</dbReference>
<evidence type="ECO:0000256" key="5">
    <source>
        <dbReference type="ARBA" id="ARBA00023136"/>
    </source>
</evidence>
<evidence type="ECO:0000256" key="6">
    <source>
        <dbReference type="SAM" id="Phobius"/>
    </source>
</evidence>
<dbReference type="AlphaFoldDB" id="A0A0G3HAG7"/>
<organism evidence="8 9">
    <name type="scientific">Corynebacterium uterequi</name>
    <dbReference type="NCBI Taxonomy" id="1072256"/>
    <lineage>
        <taxon>Bacteria</taxon>
        <taxon>Bacillati</taxon>
        <taxon>Actinomycetota</taxon>
        <taxon>Actinomycetes</taxon>
        <taxon>Mycobacteriales</taxon>
        <taxon>Corynebacteriaceae</taxon>
        <taxon>Corynebacterium</taxon>
    </lineage>
</organism>
<dbReference type="Proteomes" id="UP000035548">
    <property type="component" value="Chromosome"/>
</dbReference>
<dbReference type="PATRIC" id="fig|1072256.5.peg.339"/>
<keyword evidence="9" id="KW-1185">Reference proteome</keyword>
<dbReference type="SUPFAM" id="SSF51735">
    <property type="entry name" value="NAD(P)-binding Rossmann-fold domains"/>
    <property type="match status" value="1"/>
</dbReference>
<comment type="similarity">
    <text evidence="2">Belongs to the TspO/BZRP family.</text>
</comment>
<dbReference type="PANTHER" id="PTHR10057:SF0">
    <property type="entry name" value="TRANSLOCATOR PROTEIN"/>
    <property type="match status" value="1"/>
</dbReference>
<dbReference type="PANTHER" id="PTHR10057">
    <property type="entry name" value="PERIPHERAL-TYPE BENZODIAZEPINE RECEPTOR"/>
    <property type="match status" value="1"/>
</dbReference>
<feature type="domain" description="NmrA-like" evidence="7">
    <location>
        <begin position="11"/>
        <end position="127"/>
    </location>
</feature>
<gene>
    <name evidence="8" type="ORF">CUTER_01750</name>
</gene>
<dbReference type="RefSeq" id="WP_047258972.1">
    <property type="nucleotide sequence ID" value="NZ_CP011546.1"/>
</dbReference>
<evidence type="ECO:0000256" key="1">
    <source>
        <dbReference type="ARBA" id="ARBA00004141"/>
    </source>
</evidence>
<evidence type="ECO:0000256" key="3">
    <source>
        <dbReference type="ARBA" id="ARBA00022692"/>
    </source>
</evidence>
<dbReference type="Gene3D" id="3.40.50.720">
    <property type="entry name" value="NAD(P)-binding Rossmann-like Domain"/>
    <property type="match status" value="1"/>
</dbReference>
<dbReference type="CDD" id="cd15904">
    <property type="entry name" value="TSPO_MBR"/>
    <property type="match status" value="1"/>
</dbReference>
<feature type="transmembrane region" description="Helical" evidence="6">
    <location>
        <begin position="399"/>
        <end position="421"/>
    </location>
</feature>
<dbReference type="OrthoDB" id="9774199at2"/>
<evidence type="ECO:0000256" key="2">
    <source>
        <dbReference type="ARBA" id="ARBA00007524"/>
    </source>
</evidence>
<dbReference type="InterPro" id="IPR038330">
    <property type="entry name" value="TspO/MBR-related_sf"/>
</dbReference>
<sequence>MSTDTESRLGLVTGATGYVGSNVAEELLNQGWAVRVLSRSRDNAIDEPWGERIVAEGQRAGAGEVEVVEGDANSRDDVAAALTGVEVAWYLLHSMSEDDFVAEEREMATIFAEKARKAGVKRIVYLGGLHPEGEELSDHLASRVAVGEILMGSGVPTAALQAGVVLGEGSASFSMLRHLSERLPGAIGPQWIRNKITPIAVDDAVFFLTKAADLPEEQNRTFDIGGPESLEYAEMMKRYARVLELGPRPVVTAPVTTPGLAAHWISLITPTSATLASPLIGSLLHDTVVKERDLEDLVGTPAGGLTGFDEAVRNATKDVDTRRFYKVGGAVGGAVAIAAAAGTALVKTDSLWYKMSRRPSWQPSPALFPIVWTALYTDIAVMSALHVADAIEAGDRAKVRSYGAALGTNLVLNAGWCGLFFRARRRWLSAAGAAALAASSIDLVRRLAKDAPERGVLLSPYAAWTSFATVLSATIAKLN</sequence>
<keyword evidence="4 6" id="KW-1133">Transmembrane helix</keyword>
<proteinExistence type="inferred from homology"/>
<dbReference type="InterPro" id="IPR004307">
    <property type="entry name" value="TspO_MBR"/>
</dbReference>
<dbReference type="EMBL" id="CP011546">
    <property type="protein sequence ID" value="AKK10366.1"/>
    <property type="molecule type" value="Genomic_DNA"/>
</dbReference>
<dbReference type="InterPro" id="IPR036291">
    <property type="entry name" value="NAD(P)-bd_dom_sf"/>
</dbReference>
<protein>
    <submittedName>
        <fullName evidence="8">TspO and MBR related protein</fullName>
    </submittedName>
</protein>
<evidence type="ECO:0000313" key="8">
    <source>
        <dbReference type="EMBL" id="AKK10366.1"/>
    </source>
</evidence>
<dbReference type="InterPro" id="IPR008030">
    <property type="entry name" value="NmrA-like"/>
</dbReference>
<feature type="transmembrane region" description="Helical" evidence="6">
    <location>
        <begin position="327"/>
        <end position="346"/>
    </location>
</feature>
<evidence type="ECO:0000259" key="7">
    <source>
        <dbReference type="Pfam" id="PF05368"/>
    </source>
</evidence>
<dbReference type="STRING" id="1072256.CUTER_01750"/>
<keyword evidence="5 6" id="KW-0472">Membrane</keyword>
<name>A0A0G3HAG7_9CORY</name>
<reference evidence="8 9" key="1">
    <citation type="journal article" date="2015" name="Genome Announc.">
        <title>Virulence Factor Genes Detected in the Complete Genome Sequence of Corynebacterium uterequi DSM 45634, Isolated from the Uterus of a Maiden Mare.</title>
        <authorList>
            <person name="Ruckert C."/>
            <person name="Kriete M."/>
            <person name="Jaenicke S."/>
            <person name="Winkler A."/>
            <person name="Tauch A."/>
        </authorList>
    </citation>
    <scope>NUCLEOTIDE SEQUENCE [LARGE SCALE GENOMIC DNA]</scope>
    <source>
        <strain evidence="8 9">DSM 45634</strain>
    </source>
</reference>
<dbReference type="GO" id="GO:0033013">
    <property type="term" value="P:tetrapyrrole metabolic process"/>
    <property type="evidence" value="ECO:0007669"/>
    <property type="project" value="UniProtKB-ARBA"/>
</dbReference>
<comment type="subcellular location">
    <subcellularLocation>
        <location evidence="1">Membrane</location>
        <topology evidence="1">Multi-pass membrane protein</topology>
    </subcellularLocation>
</comment>
<dbReference type="Gene3D" id="1.20.1260.100">
    <property type="entry name" value="TspO/MBR protein"/>
    <property type="match status" value="1"/>
</dbReference>
<accession>A0A0G3HAG7</accession>
<feature type="transmembrane region" description="Helical" evidence="6">
    <location>
        <begin position="366"/>
        <end position="387"/>
    </location>
</feature>
<reference evidence="9" key="2">
    <citation type="submission" date="2015-05" db="EMBL/GenBank/DDBJ databases">
        <title>Complete genome sequence of Corynebacterium uterequi DSM 45634, isolated from the uterus of a maiden mare.</title>
        <authorList>
            <person name="Ruckert C."/>
            <person name="Albersmeier A."/>
            <person name="Winkler A."/>
            <person name="Tauch A."/>
        </authorList>
    </citation>
    <scope>NUCLEOTIDE SEQUENCE [LARGE SCALE GENOMIC DNA]</scope>
    <source>
        <strain evidence="9">DSM 45634</strain>
    </source>
</reference>